<keyword evidence="1" id="KW-0472">Membrane</keyword>
<name>A0A0F3INJ5_9GAMM</name>
<evidence type="ECO:0000313" key="3">
    <source>
        <dbReference type="Proteomes" id="UP000033684"/>
    </source>
</evidence>
<gene>
    <name evidence="2" type="ORF">VZ94_06880</name>
</gene>
<reference evidence="3" key="1">
    <citation type="submission" date="2015-03" db="EMBL/GenBank/DDBJ databases">
        <title>Draft genome sequence of a novel methanotroph (Sn10-6) isolated from flooded ricefield rhizosphere in India.</title>
        <authorList>
            <person name="Pandit P.S."/>
            <person name="Pore S.D."/>
            <person name="Arora P."/>
            <person name="Kapse N.G."/>
            <person name="Dhakephalkar P.K."/>
            <person name="Rahalkar M.C."/>
        </authorList>
    </citation>
    <scope>NUCLEOTIDE SEQUENCE [LARGE SCALE GENOMIC DNA]</scope>
    <source>
        <strain evidence="3">Sn10-6</strain>
    </source>
</reference>
<dbReference type="RefSeq" id="WP_045778668.1">
    <property type="nucleotide sequence ID" value="NZ_LAJX01000059.1"/>
</dbReference>
<evidence type="ECO:0000256" key="1">
    <source>
        <dbReference type="SAM" id="Phobius"/>
    </source>
</evidence>
<dbReference type="OrthoDB" id="5560921at2"/>
<keyword evidence="1" id="KW-0812">Transmembrane</keyword>
<feature type="transmembrane region" description="Helical" evidence="1">
    <location>
        <begin position="7"/>
        <end position="29"/>
    </location>
</feature>
<sequence>METVTPTVRIVIIAVVLSALTATAGIWLYRDYAKTPLTQMLRVGMPVLPLTIVFRDADNHVIAGANTLFGSDEPAPPGKDDTCTRLIGGDNSAATEVSAWDKYPDTCPRHAVWYVRKAPILATLSFNDGDKVLQWWDSNANVKTLRDSRFVQGLLAGWINSMKIKAEQLQLTGLQGELLTLILRDALAADAELHYDLAHGRKGWVLSYQRRKAEFTEQALPVLLGVLANKGFQPEKLNQPVVAMRIGTQNLFLTEYERRLYWAQSLEALLNVLASLEKPQQPLSEPLSITLRAEALVQNLIPVFTGSEQAPIRLGFSLDDELGRLTLPAGAWQKPLHDQLFAGVLASIPHDAFAAVAASYQVPPTLTANDWRNLSATSLAKPQQPAQAGGIALVWDFDGQNSDGDIGIIIANPDKPQAAPGYRQYLQHPDLAEECAGGSVFLAATSANLLTRLKDACAKQSLSPLDWQKGQEKQRYLSAQLVSFINPGSALKALMLSGGAGSKGEIGDFAPRWQQQYEQAKAAMRADGDKLFTALPILSYAGRADGGEVDLIGQFVAQ</sequence>
<protein>
    <submittedName>
        <fullName evidence="2">Uncharacterized protein</fullName>
    </submittedName>
</protein>
<organism evidence="2 3">
    <name type="scientific">Methylocucumis oryzae</name>
    <dbReference type="NCBI Taxonomy" id="1632867"/>
    <lineage>
        <taxon>Bacteria</taxon>
        <taxon>Pseudomonadati</taxon>
        <taxon>Pseudomonadota</taxon>
        <taxon>Gammaproteobacteria</taxon>
        <taxon>Methylococcales</taxon>
        <taxon>Methylococcaceae</taxon>
        <taxon>Methylocucumis</taxon>
    </lineage>
</organism>
<comment type="caution">
    <text evidence="2">The sequence shown here is derived from an EMBL/GenBank/DDBJ whole genome shotgun (WGS) entry which is preliminary data.</text>
</comment>
<accession>A0A0F3INJ5</accession>
<dbReference type="PATRIC" id="fig|1632867.3.peg.4827"/>
<keyword evidence="3" id="KW-1185">Reference proteome</keyword>
<evidence type="ECO:0000313" key="2">
    <source>
        <dbReference type="EMBL" id="KJV07134.1"/>
    </source>
</evidence>
<dbReference type="EMBL" id="LAJX01000059">
    <property type="protein sequence ID" value="KJV07134.1"/>
    <property type="molecule type" value="Genomic_DNA"/>
</dbReference>
<reference evidence="2 3" key="2">
    <citation type="journal article" date="2016" name="Microb. Ecol.">
        <title>Genome Characteristics of a Novel Type I Methanotroph (Sn10-6) Isolated from a Flooded Indian Rice Field.</title>
        <authorList>
            <person name="Rahalkar M.C."/>
            <person name="Pandit P.S."/>
            <person name="Dhakephalkar P.K."/>
            <person name="Pore S."/>
            <person name="Arora P."/>
            <person name="Kapse N."/>
        </authorList>
    </citation>
    <scope>NUCLEOTIDE SEQUENCE [LARGE SCALE GENOMIC DNA]</scope>
    <source>
        <strain evidence="2 3">Sn10-6</strain>
    </source>
</reference>
<dbReference type="Proteomes" id="UP000033684">
    <property type="component" value="Unassembled WGS sequence"/>
</dbReference>
<proteinExistence type="predicted"/>
<keyword evidence="1" id="KW-1133">Transmembrane helix</keyword>
<dbReference type="AlphaFoldDB" id="A0A0F3INJ5"/>